<evidence type="ECO:0000313" key="8">
    <source>
        <dbReference type="Proteomes" id="UP000462362"/>
    </source>
</evidence>
<organism evidence="7 8">
    <name type="scientific">Parasutterella excrementihominis</name>
    <dbReference type="NCBI Taxonomy" id="487175"/>
    <lineage>
        <taxon>Bacteria</taxon>
        <taxon>Pseudomonadati</taxon>
        <taxon>Pseudomonadota</taxon>
        <taxon>Betaproteobacteria</taxon>
        <taxon>Burkholderiales</taxon>
        <taxon>Sutterellaceae</taxon>
        <taxon>Parasutterella</taxon>
    </lineage>
</organism>
<dbReference type="Proteomes" id="UP000462362">
    <property type="component" value="Unassembled WGS sequence"/>
</dbReference>
<keyword evidence="3" id="KW-0812">Transmembrane</keyword>
<keyword evidence="2" id="KW-1003">Cell membrane</keyword>
<evidence type="ECO:0000256" key="3">
    <source>
        <dbReference type="ARBA" id="ARBA00022692"/>
    </source>
</evidence>
<dbReference type="GO" id="GO:0005886">
    <property type="term" value="C:plasma membrane"/>
    <property type="evidence" value="ECO:0007669"/>
    <property type="project" value="UniProtKB-SubCell"/>
</dbReference>
<keyword evidence="4" id="KW-1133">Transmembrane helix</keyword>
<proteinExistence type="predicted"/>
<accession>A0A6I3S271</accession>
<dbReference type="SUPFAM" id="SSF52540">
    <property type="entry name" value="P-loop containing nucleoside triphosphate hydrolases"/>
    <property type="match status" value="1"/>
</dbReference>
<protein>
    <submittedName>
        <fullName evidence="7">Conjugative transfer system coupling protein TraD</fullName>
    </submittedName>
</protein>
<dbReference type="InterPro" id="IPR022458">
    <property type="entry name" value="Conjugative_coupling_TraG/TraD"/>
</dbReference>
<keyword evidence="5" id="KW-0472">Membrane</keyword>
<evidence type="ECO:0000313" key="7">
    <source>
        <dbReference type="EMBL" id="MTU43546.1"/>
    </source>
</evidence>
<evidence type="ECO:0000256" key="4">
    <source>
        <dbReference type="ARBA" id="ARBA00022989"/>
    </source>
</evidence>
<feature type="domain" description="TraD/TraG TraM recognition site" evidence="6">
    <location>
        <begin position="472"/>
        <end position="599"/>
    </location>
</feature>
<evidence type="ECO:0000256" key="1">
    <source>
        <dbReference type="ARBA" id="ARBA00004651"/>
    </source>
</evidence>
<comment type="caution">
    <text evidence="7">The sequence shown here is derived from an EMBL/GenBank/DDBJ whole genome shotgun (WGS) entry which is preliminary data.</text>
</comment>
<name>A0A6I3S271_9BURK</name>
<reference evidence="7 8" key="1">
    <citation type="journal article" date="2019" name="Nat. Med.">
        <title>A library of human gut bacterial isolates paired with longitudinal multiomics data enables mechanistic microbiome research.</title>
        <authorList>
            <person name="Poyet M."/>
            <person name="Groussin M."/>
            <person name="Gibbons S.M."/>
            <person name="Avila-Pacheco J."/>
            <person name="Jiang X."/>
            <person name="Kearney S.M."/>
            <person name="Perrotta A.R."/>
            <person name="Berdy B."/>
            <person name="Zhao S."/>
            <person name="Lieberman T.D."/>
            <person name="Swanson P.K."/>
            <person name="Smith M."/>
            <person name="Roesemann S."/>
            <person name="Alexander J.E."/>
            <person name="Rich S.A."/>
            <person name="Livny J."/>
            <person name="Vlamakis H."/>
            <person name="Clish C."/>
            <person name="Bullock K."/>
            <person name="Deik A."/>
            <person name="Scott J."/>
            <person name="Pierce K.A."/>
            <person name="Xavier R.J."/>
            <person name="Alm E.J."/>
        </authorList>
    </citation>
    <scope>NUCLEOTIDE SEQUENCE [LARGE SCALE GENOMIC DNA]</scope>
    <source>
        <strain evidence="7 8">BIOML-A2</strain>
    </source>
</reference>
<sequence length="626" mass="69858">MREDTAIRRRRSHPYRRSHELAAVVPWFASSAYLAFLGYQNILPLNLSIALLSLTLGMGAYRLSNGLHILRARSLLSGRRMELMKFSRALEDFDNKSVCIGYGFTWLPEHTQKLHDLSRLNISTLMLPSFMHRLFNRHKKTQLPEEIGMPYLHGLDASEKTLRRSLKNFEGGLLIVGTTQAGKGVMLNFIMTQAILRGDAVIFIDPKGSDRMYKAFCRACEKAGRGKPLRFHPGNRSKTDGIRFDVTAVFSTGAQIATRVMSVVPGEDNVFKQFAWSCIKTFADAMIELGEKPSLKTLSQNINKGIEDLLRALILQAVKQHAQSDWREQAESFLPARRENCTDAIHELNVLVAWYENVLPTYLHTMVVGECLKIFHHSKEHYSKITATLMPIFAMLTSGPLEESLSPDPADASDKRPIWDMESLVKCKGVLYVNLDSLSDNMIASAVGSMLLSDLTAYAGKRYNLGLNDVRISLYVDEASNVINQPLIELLNKGAEGGVYTTIAIQTVPDLAHRLGSVHAARMVLGNCNNLIALRCKDRETQDFVTETFGKTYIHNVDTTLSTHADTHIGLPSFKGGASHKRTAVREEIIPSEYLGKLPNAQFFASLGGGYLMKGRVPVIIDDEEN</sequence>
<dbReference type="Pfam" id="PF12696">
    <property type="entry name" value="TraG-D_C"/>
    <property type="match status" value="1"/>
</dbReference>
<dbReference type="PANTHER" id="PTHR37937:SF1">
    <property type="entry name" value="CONJUGATIVE TRANSFER: DNA TRANSPORT"/>
    <property type="match status" value="1"/>
</dbReference>
<evidence type="ECO:0000259" key="6">
    <source>
        <dbReference type="Pfam" id="PF12696"/>
    </source>
</evidence>
<dbReference type="EMBL" id="WNCL01000021">
    <property type="protein sequence ID" value="MTU43546.1"/>
    <property type="molecule type" value="Genomic_DNA"/>
</dbReference>
<dbReference type="InterPro" id="IPR027417">
    <property type="entry name" value="P-loop_NTPase"/>
</dbReference>
<comment type="subcellular location">
    <subcellularLocation>
        <location evidence="1">Cell membrane</location>
        <topology evidence="1">Multi-pass membrane protein</topology>
    </subcellularLocation>
</comment>
<gene>
    <name evidence="7" type="primary">traD</name>
    <name evidence="7" type="ORF">GMD42_07895</name>
</gene>
<dbReference type="CDD" id="cd01127">
    <property type="entry name" value="TrwB_TraG_TraD_VirD4"/>
    <property type="match status" value="2"/>
</dbReference>
<evidence type="ECO:0000256" key="2">
    <source>
        <dbReference type="ARBA" id="ARBA00022475"/>
    </source>
</evidence>
<dbReference type="NCBIfam" id="TIGR03743">
    <property type="entry name" value="SXT_TraD"/>
    <property type="match status" value="1"/>
</dbReference>
<evidence type="ECO:0000256" key="5">
    <source>
        <dbReference type="ARBA" id="ARBA00023136"/>
    </source>
</evidence>
<dbReference type="InterPro" id="IPR051539">
    <property type="entry name" value="T4SS-coupling_protein"/>
</dbReference>
<dbReference type="AlphaFoldDB" id="A0A6I3S271"/>
<dbReference type="Gene3D" id="3.40.50.300">
    <property type="entry name" value="P-loop containing nucleotide triphosphate hydrolases"/>
    <property type="match status" value="2"/>
</dbReference>
<dbReference type="PANTHER" id="PTHR37937">
    <property type="entry name" value="CONJUGATIVE TRANSFER: DNA TRANSPORT"/>
    <property type="match status" value="1"/>
</dbReference>
<dbReference type="InterPro" id="IPR032689">
    <property type="entry name" value="TraG-D_C"/>
</dbReference>